<dbReference type="GeneID" id="108736700"/>
<name>A0A1W4WW43_AGRPL</name>
<proteinExistence type="predicted"/>
<protein>
    <submittedName>
        <fullName evidence="3">Uncharacterized protein LOC108736700</fullName>
    </submittedName>
</protein>
<dbReference type="InParanoid" id="A0A1W4WW43"/>
<dbReference type="OrthoDB" id="6780286at2759"/>
<dbReference type="Pfam" id="PF09104">
    <property type="entry name" value="BRCA-2_OB3"/>
    <property type="match status" value="1"/>
</dbReference>
<dbReference type="InterPro" id="IPR015525">
    <property type="entry name" value="BRCA2"/>
</dbReference>
<keyword evidence="2" id="KW-1185">Reference proteome</keyword>
<dbReference type="PANTHER" id="PTHR11289">
    <property type="entry name" value="BREAST CANCER TYPE 2 SUSCEPTIBILITY PROTEIN BRCA2"/>
    <property type="match status" value="1"/>
</dbReference>
<dbReference type="InterPro" id="IPR015188">
    <property type="entry name" value="BRCA2_OB_3"/>
</dbReference>
<dbReference type="GO" id="GO:0000724">
    <property type="term" value="P:double-strand break repair via homologous recombination"/>
    <property type="evidence" value="ECO:0007669"/>
    <property type="project" value="InterPro"/>
</dbReference>
<accession>A0A1W4WW43</accession>
<sequence>MIKEGRTILVYNVLPKKSGDLASNARTRFHCLDEDNSKRFEEINRRVLPISSISHTTGKALSNEFDTIGTIVRLKVNDNEQEMWLTDQNLKLLFIKVMEGPKLCCLFDGLNVGQNIAIWNLVTFGLQDKVAQAIANQYTLVSGHPQAPYLREALKKYSEEVTNVNDLVKEADIKVEECIIRSEFFQNRNYTKPLYSSVSINVSEIFDESSEDNASIPAGLTKTDVAMSLINTDEFC</sequence>
<evidence type="ECO:0000259" key="1">
    <source>
        <dbReference type="Pfam" id="PF09104"/>
    </source>
</evidence>
<dbReference type="SUPFAM" id="SSF50249">
    <property type="entry name" value="Nucleic acid-binding proteins"/>
    <property type="match status" value="1"/>
</dbReference>
<dbReference type="InterPro" id="IPR012340">
    <property type="entry name" value="NA-bd_OB-fold"/>
</dbReference>
<feature type="domain" description="BRCA2 OB3" evidence="1">
    <location>
        <begin position="45"/>
        <end position="178"/>
    </location>
</feature>
<organism evidence="2 3">
    <name type="scientific">Agrilus planipennis</name>
    <name type="common">Emerald ash borer</name>
    <name type="synonym">Agrilus marcopoli</name>
    <dbReference type="NCBI Taxonomy" id="224129"/>
    <lineage>
        <taxon>Eukaryota</taxon>
        <taxon>Metazoa</taxon>
        <taxon>Ecdysozoa</taxon>
        <taxon>Arthropoda</taxon>
        <taxon>Hexapoda</taxon>
        <taxon>Insecta</taxon>
        <taxon>Pterygota</taxon>
        <taxon>Neoptera</taxon>
        <taxon>Endopterygota</taxon>
        <taxon>Coleoptera</taxon>
        <taxon>Polyphaga</taxon>
        <taxon>Elateriformia</taxon>
        <taxon>Buprestoidea</taxon>
        <taxon>Buprestidae</taxon>
        <taxon>Agrilinae</taxon>
        <taxon>Agrilus</taxon>
    </lineage>
</organism>
<dbReference type="RefSeq" id="XP_018324732.1">
    <property type="nucleotide sequence ID" value="XM_018469230.2"/>
</dbReference>
<dbReference type="KEGG" id="apln:108736700"/>
<evidence type="ECO:0000313" key="3">
    <source>
        <dbReference type="RefSeq" id="XP_018324732.1"/>
    </source>
</evidence>
<dbReference type="Gene3D" id="2.40.50.140">
    <property type="entry name" value="Nucleic acid-binding proteins"/>
    <property type="match status" value="1"/>
</dbReference>
<dbReference type="AlphaFoldDB" id="A0A1W4WW43"/>
<dbReference type="PANTHER" id="PTHR11289:SF0">
    <property type="entry name" value="BREAST CANCER TYPE 2 SUSCEPTIBILITY PROTEIN"/>
    <property type="match status" value="1"/>
</dbReference>
<dbReference type="Proteomes" id="UP000192223">
    <property type="component" value="Unplaced"/>
</dbReference>
<dbReference type="GO" id="GO:0006355">
    <property type="term" value="P:regulation of DNA-templated transcription"/>
    <property type="evidence" value="ECO:0007669"/>
    <property type="project" value="TreeGrafter"/>
</dbReference>
<gene>
    <name evidence="3" type="primary">LOC108736700</name>
</gene>
<reference evidence="3" key="1">
    <citation type="submission" date="2025-08" db="UniProtKB">
        <authorList>
            <consortium name="RefSeq"/>
        </authorList>
    </citation>
    <scope>IDENTIFICATION</scope>
    <source>
        <tissue evidence="3">Entire body</tissue>
    </source>
</reference>
<dbReference type="GO" id="GO:0005634">
    <property type="term" value="C:nucleus"/>
    <property type="evidence" value="ECO:0007669"/>
    <property type="project" value="TreeGrafter"/>
</dbReference>
<evidence type="ECO:0000313" key="2">
    <source>
        <dbReference type="Proteomes" id="UP000192223"/>
    </source>
</evidence>